<dbReference type="Proteomes" id="UP000198806">
    <property type="component" value="Unassembled WGS sequence"/>
</dbReference>
<dbReference type="PANTHER" id="PTHR33361:SF2">
    <property type="entry name" value="DUF885 DOMAIN-CONTAINING PROTEIN"/>
    <property type="match status" value="1"/>
</dbReference>
<accession>A0A1I5I8A0</accession>
<dbReference type="Pfam" id="PF05960">
    <property type="entry name" value="DUF885"/>
    <property type="match status" value="1"/>
</dbReference>
<protein>
    <submittedName>
        <fullName evidence="1">Uncharacterized conserved protein, DUF885 familyt</fullName>
    </submittedName>
</protein>
<dbReference type="PROSITE" id="PS51257">
    <property type="entry name" value="PROKAR_LIPOPROTEIN"/>
    <property type="match status" value="1"/>
</dbReference>
<dbReference type="STRING" id="1527.SAMN04489757_14026"/>
<dbReference type="AlphaFoldDB" id="A0A1I5I8A0"/>
<evidence type="ECO:0000313" key="2">
    <source>
        <dbReference type="Proteomes" id="UP000198806"/>
    </source>
</evidence>
<dbReference type="RefSeq" id="WP_091688211.1">
    <property type="nucleotide sequence ID" value="NZ_BAABFM010000009.1"/>
</dbReference>
<dbReference type="PANTHER" id="PTHR33361">
    <property type="entry name" value="GLR0591 PROTEIN"/>
    <property type="match status" value="1"/>
</dbReference>
<gene>
    <name evidence="1" type="ORF">SAMN04489757_14026</name>
</gene>
<keyword evidence="2" id="KW-1185">Reference proteome</keyword>
<proteinExistence type="predicted"/>
<dbReference type="InterPro" id="IPR010281">
    <property type="entry name" value="DUF885"/>
</dbReference>
<reference evidence="1 2" key="1">
    <citation type="submission" date="2016-10" db="EMBL/GenBank/DDBJ databases">
        <authorList>
            <person name="de Groot N.N."/>
        </authorList>
    </citation>
    <scope>NUCLEOTIDE SEQUENCE [LARGE SCALE GENOMIC DNA]</scope>
    <source>
        <strain evidence="1 2">DSM 1283</strain>
    </source>
</reference>
<dbReference type="OrthoDB" id="9760040at2"/>
<name>A0A1I5I8A0_9FIRM</name>
<sequence>MRQRKKHFIFSLLLLLLITLLIGCSRLGDKKKDGKEFDKFLDEIFRTEVQKDTLTLNYSLAQPENYGIIDPKVSLGHYSVNYLKDMLISSENYLARLEEYDYNSLSDSQKLTYDILKMDLGLETEKGDLILYNEILGPTTGIQAQLPVLLAEYTFYEKDDIETYLELLPKVQDYFDEIIEFEKEKSAAGLFMSDEVADSIIEQCEAFIADKENNYLIDVFNDKVKSYKGLTKAEIASYMETNEKAVTNYIIPAYENLIFALTQLKGTGTNDGGLCYYDHGKEFYEYLIKTNTGSSKSVPELKKMLDDNISGNMLKLTSLLMKDPTLTDTVMSITYPLTDPTEIIEYLKAEIKKDFPATPAVSCSIKYVHESLREHLSPAMYLIPPIDNYKDNVIYINNNPSYDLSQIFTTIAHEGYPGHLYQSVFFRDLEPAPIRSLLNFGGYVEGWATYVEYYSYYLAGFDKNVAEFLEASMSANMALYCRLDIGIHYEGWSLAETASYLKSFGINDTSTVKVLYQTMIEEPALYPQYGIGYLEILKLRETAEKALGDKFVLKDFHEFLLNLGPAQFDIIAGRLDTWIEGQK</sequence>
<organism evidence="1 2">
    <name type="scientific">Anaerocolumna aminovalerica</name>
    <dbReference type="NCBI Taxonomy" id="1527"/>
    <lineage>
        <taxon>Bacteria</taxon>
        <taxon>Bacillati</taxon>
        <taxon>Bacillota</taxon>
        <taxon>Clostridia</taxon>
        <taxon>Lachnospirales</taxon>
        <taxon>Lachnospiraceae</taxon>
        <taxon>Anaerocolumna</taxon>
    </lineage>
</organism>
<dbReference type="EMBL" id="FOWD01000040">
    <property type="protein sequence ID" value="SFO56519.1"/>
    <property type="molecule type" value="Genomic_DNA"/>
</dbReference>
<evidence type="ECO:0000313" key="1">
    <source>
        <dbReference type="EMBL" id="SFO56519.1"/>
    </source>
</evidence>